<gene>
    <name evidence="4" type="ORF">HF203_09130</name>
</gene>
<comment type="caution">
    <text evidence="4">The sequence shown here is derived from an EMBL/GenBank/DDBJ whole genome shotgun (WGS) entry which is preliminary data.</text>
</comment>
<dbReference type="Proteomes" id="UP000740754">
    <property type="component" value="Unassembled WGS sequence"/>
</dbReference>
<keyword evidence="1" id="KW-0808">Transferase</keyword>
<dbReference type="InterPro" id="IPR027417">
    <property type="entry name" value="P-loop_NTPase"/>
</dbReference>
<accession>A0ABX1I753</accession>
<protein>
    <submittedName>
        <fullName evidence="4">Sulfotransferase</fullName>
    </submittedName>
</protein>
<evidence type="ECO:0000313" key="4">
    <source>
        <dbReference type="EMBL" id="NKN33384.1"/>
    </source>
</evidence>
<dbReference type="InterPro" id="IPR000863">
    <property type="entry name" value="Sulfotransferase_dom"/>
</dbReference>
<keyword evidence="2" id="KW-0325">Glycoprotein</keyword>
<organism evidence="4 5">
    <name type="scientific">Marichromatium bheemlicum</name>
    <dbReference type="NCBI Taxonomy" id="365339"/>
    <lineage>
        <taxon>Bacteria</taxon>
        <taxon>Pseudomonadati</taxon>
        <taxon>Pseudomonadota</taxon>
        <taxon>Gammaproteobacteria</taxon>
        <taxon>Chromatiales</taxon>
        <taxon>Chromatiaceae</taxon>
        <taxon>Marichromatium</taxon>
    </lineage>
</organism>
<sequence>MNASPPTPVTHPLDFLIIGAQKSATTSLARYLDEHPEIFVPGGKELEFFSDPQRYRRGYGWMYQTFFAAAAAPCIKGEASTHYMMYPQTSRRIRDTLPQVRLIAILRNPIDRAYSHYRMSCMRGRESRDFASAVAADIADRSDTVDENHNYVRFGEYARILGGYLEDFPSEQIRVVFTEELERDPAAVLQGLYAFVGADTGFVPPNLEQRYNVTGDKILPGLDRWARSLLRRLRRLRVISQARFSQLIFWTHTELNIRPVAADALSPEVRAVLAEHFAADVAWLRRRFGVNPPWPDFAPDEVAGTDERGA</sequence>
<proteinExistence type="predicted"/>
<dbReference type="EMBL" id="JAAXKX010000011">
    <property type="protein sequence ID" value="NKN33384.1"/>
    <property type="molecule type" value="Genomic_DNA"/>
</dbReference>
<dbReference type="Pfam" id="PF00685">
    <property type="entry name" value="Sulfotransfer_1"/>
    <property type="match status" value="1"/>
</dbReference>
<dbReference type="SUPFAM" id="SSF52540">
    <property type="entry name" value="P-loop containing nucleoside triphosphate hydrolases"/>
    <property type="match status" value="1"/>
</dbReference>
<dbReference type="PANTHER" id="PTHR10605">
    <property type="entry name" value="HEPARAN SULFATE SULFOTRANSFERASE"/>
    <property type="match status" value="1"/>
</dbReference>
<dbReference type="InterPro" id="IPR037359">
    <property type="entry name" value="NST/OST"/>
</dbReference>
<dbReference type="Gene3D" id="3.40.50.300">
    <property type="entry name" value="P-loop containing nucleotide triphosphate hydrolases"/>
    <property type="match status" value="1"/>
</dbReference>
<evidence type="ECO:0000313" key="5">
    <source>
        <dbReference type="Proteomes" id="UP000740754"/>
    </source>
</evidence>
<dbReference type="PANTHER" id="PTHR10605:SF56">
    <property type="entry name" value="BIFUNCTIONAL HEPARAN SULFATE N-DEACETYLASE_N-SULFOTRANSFERASE"/>
    <property type="match status" value="1"/>
</dbReference>
<name>A0ABX1I753_9GAMM</name>
<evidence type="ECO:0000259" key="3">
    <source>
        <dbReference type="Pfam" id="PF00685"/>
    </source>
</evidence>
<evidence type="ECO:0000256" key="2">
    <source>
        <dbReference type="ARBA" id="ARBA00023180"/>
    </source>
</evidence>
<keyword evidence="5" id="KW-1185">Reference proteome</keyword>
<evidence type="ECO:0000256" key="1">
    <source>
        <dbReference type="ARBA" id="ARBA00022679"/>
    </source>
</evidence>
<feature type="domain" description="Sulfotransferase" evidence="3">
    <location>
        <begin position="14"/>
        <end position="199"/>
    </location>
</feature>
<dbReference type="RefSeq" id="WP_168668885.1">
    <property type="nucleotide sequence ID" value="NZ_JAAXKX010000011.1"/>
</dbReference>
<reference evidence="4 5" key="1">
    <citation type="submission" date="2020-04" db="EMBL/GenBank/DDBJ databases">
        <title>Draft Whole-Genome sequence of Marichromatium bheemlicum DSM 18632, type strain.</title>
        <authorList>
            <person name="Kyndt J.A."/>
            <person name="Meyer T.E."/>
        </authorList>
    </citation>
    <scope>NUCLEOTIDE SEQUENCE [LARGE SCALE GENOMIC DNA]</scope>
    <source>
        <strain evidence="4 5">DSM 18632</strain>
    </source>
</reference>